<protein>
    <submittedName>
        <fullName evidence="2">Uncharacterized protein</fullName>
    </submittedName>
</protein>
<dbReference type="EMBL" id="JACVHF010000015">
    <property type="protein sequence ID" value="MBC9785547.1"/>
    <property type="molecule type" value="Genomic_DNA"/>
</dbReference>
<feature type="region of interest" description="Disordered" evidence="1">
    <location>
        <begin position="1"/>
        <end position="25"/>
    </location>
</feature>
<comment type="caution">
    <text evidence="2">The sequence shown here is derived from an EMBL/GenBank/DDBJ whole genome shotgun (WGS) entry which is preliminary data.</text>
</comment>
<accession>A0ABR7T5N6</accession>
<evidence type="ECO:0000256" key="1">
    <source>
        <dbReference type="SAM" id="MobiDB-lite"/>
    </source>
</evidence>
<name>A0ABR7T5N6_HELCL</name>
<proteinExistence type="predicted"/>
<dbReference type="Proteomes" id="UP000617402">
    <property type="component" value="Unassembled WGS sequence"/>
</dbReference>
<evidence type="ECO:0000313" key="2">
    <source>
        <dbReference type="EMBL" id="MBC9785547.1"/>
    </source>
</evidence>
<reference evidence="2 3" key="1">
    <citation type="submission" date="2020-07" db="EMBL/GenBank/DDBJ databases">
        <title>Draft whole-genome sequence of Heliobacterium chlorum DSM 3682, type strain.</title>
        <authorList>
            <person name="Kyndt J.A."/>
            <person name="Meyer T.E."/>
            <person name="Imhoff J.F."/>
        </authorList>
    </citation>
    <scope>NUCLEOTIDE SEQUENCE [LARGE SCALE GENOMIC DNA]</scope>
    <source>
        <strain evidence="2 3">DSM 3682</strain>
    </source>
</reference>
<feature type="compositionally biased region" description="Basic and acidic residues" evidence="1">
    <location>
        <begin position="15"/>
        <end position="25"/>
    </location>
</feature>
<keyword evidence="3" id="KW-1185">Reference proteome</keyword>
<dbReference type="RefSeq" id="WP_188040998.1">
    <property type="nucleotide sequence ID" value="NZ_JACVHF010000015.1"/>
</dbReference>
<sequence>MEMGDNKVDKRRKVDKPDKEVERTAGNKEIWAVFLQKNDINVRSHVQT</sequence>
<organism evidence="2 3">
    <name type="scientific">Heliobacterium chlorum</name>
    <dbReference type="NCBI Taxonomy" id="2698"/>
    <lineage>
        <taxon>Bacteria</taxon>
        <taxon>Bacillati</taxon>
        <taxon>Bacillota</taxon>
        <taxon>Clostridia</taxon>
        <taxon>Eubacteriales</taxon>
        <taxon>Heliobacteriaceae</taxon>
        <taxon>Heliobacterium</taxon>
    </lineage>
</organism>
<gene>
    <name evidence="2" type="ORF">H1S01_13660</name>
</gene>
<evidence type="ECO:0000313" key="3">
    <source>
        <dbReference type="Proteomes" id="UP000617402"/>
    </source>
</evidence>